<name>A0AA35RQI1_GEOBA</name>
<dbReference type="InterPro" id="IPR008081">
    <property type="entry name" value="Cytoplasmic_FMR1-int"/>
</dbReference>
<comment type="caution">
    <text evidence="1">The sequence shown here is derived from an EMBL/GenBank/DDBJ whole genome shotgun (WGS) entry which is preliminary data.</text>
</comment>
<sequence length="211" mass="24146">MASQGIKLLTNWTTAVMELYSWKLLHPTNEYDNKECPKNAEAYERATRYNYSSEEKYALVEVIGMIKGLSLLMHRMEHHLSAGIRHHIYYLVQRFVQVSIRDSIRKAVKGKKLQTKTILLAIRDVCIDWLDGKERNDDPALRGEKDPKSGFHLEVPRRCIGLSSTQVSFTVLPDLPFISLTLYNILLYTPVFICKSKALSHCACAKTSTQV</sequence>
<protein>
    <submittedName>
        <fullName evidence="1">Cytoplasmic FMR1-interacting protein 1 homolog</fullName>
    </submittedName>
</protein>
<organism evidence="1 2">
    <name type="scientific">Geodia barretti</name>
    <name type="common">Barrett's horny sponge</name>
    <dbReference type="NCBI Taxonomy" id="519541"/>
    <lineage>
        <taxon>Eukaryota</taxon>
        <taxon>Metazoa</taxon>
        <taxon>Porifera</taxon>
        <taxon>Demospongiae</taxon>
        <taxon>Heteroscleromorpha</taxon>
        <taxon>Tetractinellida</taxon>
        <taxon>Astrophorina</taxon>
        <taxon>Geodiidae</taxon>
        <taxon>Geodia</taxon>
    </lineage>
</organism>
<feature type="non-terminal residue" evidence="1">
    <location>
        <position position="1"/>
    </location>
</feature>
<keyword evidence="2" id="KW-1185">Reference proteome</keyword>
<dbReference type="Pfam" id="PF05994">
    <property type="entry name" value="FragX_IP"/>
    <property type="match status" value="1"/>
</dbReference>
<gene>
    <name evidence="1" type="ORF">GBAR_LOCUS9565</name>
</gene>
<reference evidence="1" key="1">
    <citation type="submission" date="2023-03" db="EMBL/GenBank/DDBJ databases">
        <authorList>
            <person name="Steffen K."/>
            <person name="Cardenas P."/>
        </authorList>
    </citation>
    <scope>NUCLEOTIDE SEQUENCE</scope>
</reference>
<evidence type="ECO:0000313" key="1">
    <source>
        <dbReference type="EMBL" id="CAI8015442.1"/>
    </source>
</evidence>
<dbReference type="PANTHER" id="PTHR12195">
    <property type="entry name" value="CYTOPLASMIC FMR1-INTERACTING PROTEIN-RELATED"/>
    <property type="match status" value="1"/>
</dbReference>
<evidence type="ECO:0000313" key="2">
    <source>
        <dbReference type="Proteomes" id="UP001174909"/>
    </source>
</evidence>
<dbReference type="GO" id="GO:0030833">
    <property type="term" value="P:regulation of actin filament polymerization"/>
    <property type="evidence" value="ECO:0007669"/>
    <property type="project" value="InterPro"/>
</dbReference>
<dbReference type="EMBL" id="CASHTH010001443">
    <property type="protein sequence ID" value="CAI8015442.1"/>
    <property type="molecule type" value="Genomic_DNA"/>
</dbReference>
<dbReference type="Proteomes" id="UP001174909">
    <property type="component" value="Unassembled WGS sequence"/>
</dbReference>
<dbReference type="GO" id="GO:0031267">
    <property type="term" value="F:small GTPase binding"/>
    <property type="evidence" value="ECO:0007669"/>
    <property type="project" value="InterPro"/>
</dbReference>
<proteinExistence type="predicted"/>
<dbReference type="PIRSF" id="PIRSF008153">
    <property type="entry name" value="FMR1_interacting"/>
    <property type="match status" value="1"/>
</dbReference>
<accession>A0AA35RQI1</accession>
<dbReference type="AlphaFoldDB" id="A0AA35RQI1"/>